<proteinExistence type="predicted"/>
<evidence type="ECO:0000313" key="1">
    <source>
        <dbReference type="EMBL" id="KRO62083.1"/>
    </source>
</evidence>
<name>A0A0R2RPJ0_9BACT</name>
<dbReference type="EMBL" id="LIBO01000138">
    <property type="protein sequence ID" value="KRO62083.1"/>
    <property type="molecule type" value="Genomic_DNA"/>
</dbReference>
<dbReference type="Proteomes" id="UP000051269">
    <property type="component" value="Unassembled WGS sequence"/>
</dbReference>
<reference evidence="1 2" key="1">
    <citation type="submission" date="2015-10" db="EMBL/GenBank/DDBJ databases">
        <title>Metagenome-Assembled Genomes uncover a global brackish microbiome.</title>
        <authorList>
            <person name="Hugerth L.W."/>
            <person name="Larsson J."/>
            <person name="Alneberg J."/>
            <person name="Lindh M.V."/>
            <person name="Legrand C."/>
            <person name="Pinhassi J."/>
            <person name="Andersson A.F."/>
        </authorList>
    </citation>
    <scope>NUCLEOTIDE SEQUENCE [LARGE SCALE GENOMIC DNA]</scope>
    <source>
        <strain evidence="1">BACL18 MAG-120507-bin52</strain>
    </source>
</reference>
<dbReference type="CDD" id="cd15482">
    <property type="entry name" value="Sialidase_non-viral"/>
    <property type="match status" value="1"/>
</dbReference>
<evidence type="ECO:0000313" key="2">
    <source>
        <dbReference type="Proteomes" id="UP000051269"/>
    </source>
</evidence>
<feature type="non-terminal residue" evidence="1">
    <location>
        <position position="482"/>
    </location>
</feature>
<dbReference type="Gene3D" id="2.120.10.10">
    <property type="match status" value="1"/>
</dbReference>
<organism evidence="1 2">
    <name type="scientific">Verrucomicrobia subdivision 6 bacterium BACL9 MAG-120507-bin52</name>
    <dbReference type="NCBI Taxonomy" id="1655590"/>
    <lineage>
        <taxon>Bacteria</taxon>
        <taxon>Pseudomonadati</taxon>
        <taxon>Verrucomicrobiota</taxon>
        <taxon>Verrucomicrobiia</taxon>
        <taxon>Verrucomicrobiales</taxon>
        <taxon>Verrucomicrobia subdivision 6</taxon>
    </lineage>
</organism>
<dbReference type="SUPFAM" id="SSF50939">
    <property type="entry name" value="Sialidases"/>
    <property type="match status" value="1"/>
</dbReference>
<gene>
    <name evidence="1" type="ORF">ABR82_04460</name>
</gene>
<dbReference type="AlphaFoldDB" id="A0A0R2RPJ0"/>
<dbReference type="InterPro" id="IPR036278">
    <property type="entry name" value="Sialidase_sf"/>
</dbReference>
<comment type="caution">
    <text evidence="1">The sequence shown here is derived from an EMBL/GenBank/DDBJ whole genome shotgun (WGS) entry which is preliminary data.</text>
</comment>
<accession>A0A0R2RPJ0</accession>
<sequence length="482" mass="54316">MKTNSFNIADACIPDGIVKIMLQAGQAHDWRLLSSGIVLPTEFYADQPYFVTADDGALVCVVTTGNGHEGSRGQHVVSMRSEDGGVTWSAPLDVGSREEPESSYAVLLKAPGGRIFCFYNFNEDNIRAMETVYPGNPLTFRVDTLGHYVFKFSDDHGRNWSENYFKVPIRETRIDRENIRGGKVRFFWNVGKPFVLHGAAYLSIHKVGGFGEGFLASTEGWLVRSENLLTEPDPEKFLWETLPEGDTGLITPPAGGLVAEEQSYSVLSDGSIHVVYRTIDGYPVESYSRDGGRSWSPPQYRSYADGRRMKNPRAANFTWKCENGRYLHWFHNHGGRFVENKEVDAPYVGSYEDRNPAWVSAGIEKDSQDGRVIVWSQPEILLYDDDPFIRMSYPDLFERDGDLYISETQKAMARIHRIDPDFVKRLWAQFDDLVVDESECLLSLDAGGVGVPMPVLPKFVVRDMRLPTYGKVDLRQGFTISA</sequence>
<protein>
    <submittedName>
        <fullName evidence="1">Uncharacterized protein</fullName>
    </submittedName>
</protein>